<comment type="caution">
    <text evidence="16">The sequence shown here is derived from an EMBL/GenBank/DDBJ whole genome shotgun (WGS) entry which is preliminary data.</text>
</comment>
<keyword evidence="17" id="KW-1185">Reference proteome</keyword>
<sequence>MEGRLFILTIRAGVDGFHISVGGRHVTSFPYRTGFTLEDATGLAIKGDVDVHSVYVTSLPSFSSKFLTSKGTGVSAWQVRKTWMQSSAIKSSQVVVRFFVALNARKEVNAVLKKEAAYFGDIVILPLWIVTSLLFSRPFLFVSLGFRM</sequence>
<reference evidence="16 17" key="1">
    <citation type="journal article" date="2023" name="G3 (Bethesda)">
        <title>A chromosome-length genome assembly and annotation of blackberry (Rubus argutus, cv. 'Hillquist').</title>
        <authorList>
            <person name="Bruna T."/>
            <person name="Aryal R."/>
            <person name="Dudchenko O."/>
            <person name="Sargent D.J."/>
            <person name="Mead D."/>
            <person name="Buti M."/>
            <person name="Cavallini A."/>
            <person name="Hytonen T."/>
            <person name="Andres J."/>
            <person name="Pham M."/>
            <person name="Weisz D."/>
            <person name="Mascagni F."/>
            <person name="Usai G."/>
            <person name="Natali L."/>
            <person name="Bassil N."/>
            <person name="Fernandez G.E."/>
            <person name="Lomsadze A."/>
            <person name="Armour M."/>
            <person name="Olukolu B."/>
            <person name="Poorten T."/>
            <person name="Britton C."/>
            <person name="Davik J."/>
            <person name="Ashrafi H."/>
            <person name="Aiden E.L."/>
            <person name="Borodovsky M."/>
            <person name="Worthington M."/>
        </authorList>
    </citation>
    <scope>NUCLEOTIDE SEQUENCE [LARGE SCALE GENOMIC DNA]</scope>
    <source>
        <strain evidence="16">PI 553951</strain>
    </source>
</reference>
<keyword evidence="10" id="KW-0333">Golgi apparatus</keyword>
<accession>A0AAW1XJV6</accession>
<evidence type="ECO:0000256" key="4">
    <source>
        <dbReference type="ARBA" id="ARBA00008661"/>
    </source>
</evidence>
<dbReference type="SUPFAM" id="SSF49899">
    <property type="entry name" value="Concanavalin A-like lectins/glucanases"/>
    <property type="match status" value="1"/>
</dbReference>
<dbReference type="AlphaFoldDB" id="A0AAW1XJV6"/>
<dbReference type="Proteomes" id="UP001457282">
    <property type="component" value="Unassembled WGS sequence"/>
</dbReference>
<dbReference type="InterPro" id="IPR002659">
    <property type="entry name" value="Glyco_trans_31"/>
</dbReference>
<dbReference type="InterPro" id="IPR001079">
    <property type="entry name" value="Galectin_CRD"/>
</dbReference>
<evidence type="ECO:0000256" key="3">
    <source>
        <dbReference type="ARBA" id="ARBA00004922"/>
    </source>
</evidence>
<proteinExistence type="inferred from homology"/>
<evidence type="ECO:0000256" key="6">
    <source>
        <dbReference type="ARBA" id="ARBA00022679"/>
    </source>
</evidence>
<evidence type="ECO:0000313" key="16">
    <source>
        <dbReference type="EMBL" id="KAK9936859.1"/>
    </source>
</evidence>
<evidence type="ECO:0000256" key="2">
    <source>
        <dbReference type="ARBA" id="ARBA00004323"/>
    </source>
</evidence>
<dbReference type="EMBL" id="JBEDUW010000003">
    <property type="protein sequence ID" value="KAK9936859.1"/>
    <property type="molecule type" value="Genomic_DNA"/>
</dbReference>
<keyword evidence="7 14" id="KW-0812">Transmembrane</keyword>
<evidence type="ECO:0000256" key="7">
    <source>
        <dbReference type="ARBA" id="ARBA00022692"/>
    </source>
</evidence>
<feature type="transmembrane region" description="Helical" evidence="14">
    <location>
        <begin position="122"/>
        <end position="146"/>
    </location>
</feature>
<evidence type="ECO:0000313" key="17">
    <source>
        <dbReference type="Proteomes" id="UP001457282"/>
    </source>
</evidence>
<name>A0AAW1XJV6_RUBAR</name>
<evidence type="ECO:0000256" key="8">
    <source>
        <dbReference type="ARBA" id="ARBA00022968"/>
    </source>
</evidence>
<keyword evidence="6" id="KW-0808">Transferase</keyword>
<evidence type="ECO:0000256" key="10">
    <source>
        <dbReference type="ARBA" id="ARBA00023034"/>
    </source>
</evidence>
<keyword evidence="11 14" id="KW-0472">Membrane</keyword>
<evidence type="ECO:0000256" key="1">
    <source>
        <dbReference type="ARBA" id="ARBA00001936"/>
    </source>
</evidence>
<evidence type="ECO:0000256" key="5">
    <source>
        <dbReference type="ARBA" id="ARBA00022676"/>
    </source>
</evidence>
<dbReference type="GO" id="GO:0000139">
    <property type="term" value="C:Golgi membrane"/>
    <property type="evidence" value="ECO:0007669"/>
    <property type="project" value="UniProtKB-SubCell"/>
</dbReference>
<evidence type="ECO:0000256" key="14">
    <source>
        <dbReference type="SAM" id="Phobius"/>
    </source>
</evidence>
<evidence type="ECO:0000256" key="9">
    <source>
        <dbReference type="ARBA" id="ARBA00022989"/>
    </source>
</evidence>
<comment type="cofactor">
    <cofactor evidence="1">
        <name>Mn(2+)</name>
        <dbReference type="ChEBI" id="CHEBI:29035"/>
    </cofactor>
</comment>
<feature type="domain" description="Galectin" evidence="15">
    <location>
        <begin position="1"/>
        <end position="57"/>
    </location>
</feature>
<evidence type="ECO:0000256" key="12">
    <source>
        <dbReference type="ARBA" id="ARBA00023211"/>
    </source>
</evidence>
<dbReference type="Pfam" id="PF01762">
    <property type="entry name" value="Galactosyl_T"/>
    <property type="match status" value="1"/>
</dbReference>
<evidence type="ECO:0000259" key="15">
    <source>
        <dbReference type="PROSITE" id="PS51304"/>
    </source>
</evidence>
<dbReference type="Pfam" id="PF00337">
    <property type="entry name" value="Gal-bind_lectin"/>
    <property type="match status" value="1"/>
</dbReference>
<keyword evidence="5" id="KW-0328">Glycosyltransferase</keyword>
<keyword evidence="9 14" id="KW-1133">Transmembrane helix</keyword>
<dbReference type="Gene3D" id="2.60.120.200">
    <property type="match status" value="1"/>
</dbReference>
<comment type="similarity">
    <text evidence="4">Belongs to the glycosyltransferase 31 family.</text>
</comment>
<evidence type="ECO:0000256" key="13">
    <source>
        <dbReference type="RuleBase" id="RU102079"/>
    </source>
</evidence>
<organism evidence="16 17">
    <name type="scientific">Rubus argutus</name>
    <name type="common">Southern blackberry</name>
    <dbReference type="NCBI Taxonomy" id="59490"/>
    <lineage>
        <taxon>Eukaryota</taxon>
        <taxon>Viridiplantae</taxon>
        <taxon>Streptophyta</taxon>
        <taxon>Embryophyta</taxon>
        <taxon>Tracheophyta</taxon>
        <taxon>Spermatophyta</taxon>
        <taxon>Magnoliopsida</taxon>
        <taxon>eudicotyledons</taxon>
        <taxon>Gunneridae</taxon>
        <taxon>Pentapetalae</taxon>
        <taxon>rosids</taxon>
        <taxon>fabids</taxon>
        <taxon>Rosales</taxon>
        <taxon>Rosaceae</taxon>
        <taxon>Rosoideae</taxon>
        <taxon>Rosoideae incertae sedis</taxon>
        <taxon>Rubus</taxon>
    </lineage>
</organism>
<comment type="subcellular location">
    <subcellularLocation>
        <location evidence="2">Golgi apparatus membrane</location>
        <topology evidence="2">Single-pass type II membrane protein</topology>
    </subcellularLocation>
</comment>
<dbReference type="GO" id="GO:0030246">
    <property type="term" value="F:carbohydrate binding"/>
    <property type="evidence" value="ECO:0007669"/>
    <property type="project" value="UniProtKB-UniRule"/>
</dbReference>
<dbReference type="PROSITE" id="PS51304">
    <property type="entry name" value="GALECTIN"/>
    <property type="match status" value="1"/>
</dbReference>
<keyword evidence="13" id="KW-0430">Lectin</keyword>
<dbReference type="InterPro" id="IPR013320">
    <property type="entry name" value="ConA-like_dom_sf"/>
</dbReference>
<evidence type="ECO:0000256" key="11">
    <source>
        <dbReference type="ARBA" id="ARBA00023136"/>
    </source>
</evidence>
<dbReference type="GO" id="GO:0008378">
    <property type="term" value="F:galactosyltransferase activity"/>
    <property type="evidence" value="ECO:0007669"/>
    <property type="project" value="UniProtKB-ARBA"/>
</dbReference>
<keyword evidence="12" id="KW-0464">Manganese</keyword>
<comment type="pathway">
    <text evidence="3">Protein modification; protein glycosylation.</text>
</comment>
<keyword evidence="8" id="KW-0735">Signal-anchor</keyword>
<dbReference type="GO" id="GO:1901137">
    <property type="term" value="P:carbohydrate derivative biosynthetic process"/>
    <property type="evidence" value="ECO:0007669"/>
    <property type="project" value="UniProtKB-ARBA"/>
</dbReference>
<protein>
    <recommendedName>
        <fullName evidence="13">Galectin</fullName>
    </recommendedName>
</protein>
<gene>
    <name evidence="16" type="ORF">M0R45_013681</name>
</gene>